<dbReference type="AlphaFoldDB" id="A0A136KGZ8"/>
<accession>A0A136KGZ8</accession>
<protein>
    <recommendedName>
        <fullName evidence="3">PsbP C-terminal domain-containing protein</fullName>
    </recommendedName>
</protein>
<dbReference type="EMBL" id="JYPD01000022">
    <property type="protein sequence ID" value="KXK08687.1"/>
    <property type="molecule type" value="Genomic_DNA"/>
</dbReference>
<reference evidence="1 2" key="1">
    <citation type="submission" date="2015-02" db="EMBL/GenBank/DDBJ databases">
        <title>Improved understanding of the partial-nitritation anammox process through 23 genomes representing the majority of the microbial community.</title>
        <authorList>
            <person name="Speth D.R."/>
            <person name="In T Zandt M."/>
            <person name="Guerrero Cruz S."/>
            <person name="Jetten M.S."/>
            <person name="Dutilh B.E."/>
        </authorList>
    </citation>
    <scope>NUCLEOTIDE SEQUENCE [LARGE SCALE GENOMIC DNA]</scope>
    <source>
        <strain evidence="1">OLB21</strain>
    </source>
</reference>
<evidence type="ECO:0000313" key="2">
    <source>
        <dbReference type="Proteomes" id="UP000070449"/>
    </source>
</evidence>
<sequence length="212" mass="23595">MSKKVVLLVVGLLLFCCLVSCCLIFSLPLLSPDLAKQLNIETTFDSNFDLSEFGLGTNTNTNTTTPSNEEQKFTHATLGFSIIVPKTWQFEEDSTSAVFYSPEEDAFITFEAFSDGETTGRVDVNQTFCDEFGEGFRSGLPAETEGIGYFDFKSFNLNGNAGCRAEGEIFGQSQKYYVFYNNSNSKYYSIFYTISSEADKAAVSKYMDTLSF</sequence>
<proteinExistence type="predicted"/>
<dbReference type="STRING" id="1617427.UZ20_WS6002000691"/>
<dbReference type="Proteomes" id="UP000070449">
    <property type="component" value="Unassembled WGS sequence"/>
</dbReference>
<gene>
    <name evidence="1" type="ORF">UZ20_WS6002000691</name>
</gene>
<evidence type="ECO:0008006" key="3">
    <source>
        <dbReference type="Google" id="ProtNLM"/>
    </source>
</evidence>
<comment type="caution">
    <text evidence="1">The sequence shown here is derived from an EMBL/GenBank/DDBJ whole genome shotgun (WGS) entry which is preliminary data.</text>
</comment>
<evidence type="ECO:0000313" key="1">
    <source>
        <dbReference type="EMBL" id="KXK08687.1"/>
    </source>
</evidence>
<organism evidence="1 2">
    <name type="scientific">candidate division WS6 bacterium OLB21</name>
    <dbReference type="NCBI Taxonomy" id="1617427"/>
    <lineage>
        <taxon>Bacteria</taxon>
        <taxon>Candidatus Dojkabacteria</taxon>
    </lineage>
</organism>
<name>A0A136KGZ8_9BACT</name>